<keyword evidence="2" id="KW-1185">Reference proteome</keyword>
<dbReference type="EMBL" id="JAEUAO010000004">
    <property type="protein sequence ID" value="MBW9065170.1"/>
    <property type="molecule type" value="Genomic_DNA"/>
</dbReference>
<evidence type="ECO:0000313" key="2">
    <source>
        <dbReference type="Proteomes" id="UP000757604"/>
    </source>
</evidence>
<accession>A0ABS7HDH7</accession>
<dbReference type="RefSeq" id="WP_220373158.1">
    <property type="nucleotide sequence ID" value="NZ_JAEUAO010000004.1"/>
</dbReference>
<protein>
    <submittedName>
        <fullName evidence="1">Uncharacterized protein</fullName>
    </submittedName>
</protein>
<comment type="caution">
    <text evidence="1">The sequence shown here is derived from an EMBL/GenBank/DDBJ whole genome shotgun (WGS) entry which is preliminary data.</text>
</comment>
<proteinExistence type="predicted"/>
<reference evidence="1 2" key="1">
    <citation type="journal article" date="2021" name="MBio">
        <title>Poor Competitiveness of Bradyrhizobium in Pigeon Pea Root Colonization in Indian Soils.</title>
        <authorList>
            <person name="Chalasani D."/>
            <person name="Basu A."/>
            <person name="Pullabhotla S.V.S.R.N."/>
            <person name="Jorrin B."/>
            <person name="Neal A.L."/>
            <person name="Poole P.S."/>
            <person name="Podile A.R."/>
            <person name="Tkacz A."/>
        </authorList>
    </citation>
    <scope>NUCLEOTIDE SEQUENCE [LARGE SCALE GENOMIC DNA]</scope>
    <source>
        <strain evidence="1 2">HU44</strain>
    </source>
</reference>
<evidence type="ECO:0000313" key="1">
    <source>
        <dbReference type="EMBL" id="MBW9065170.1"/>
    </source>
</evidence>
<gene>
    <name evidence="1" type="ORF">JNB71_17845</name>
</gene>
<name>A0ABS7HDH7_9HYPH</name>
<dbReference type="Proteomes" id="UP000757604">
    <property type="component" value="Unassembled WGS sequence"/>
</dbReference>
<organism evidence="1 2">
    <name type="scientific">Rhizobium herbae</name>
    <dbReference type="NCBI Taxonomy" id="508661"/>
    <lineage>
        <taxon>Bacteria</taxon>
        <taxon>Pseudomonadati</taxon>
        <taxon>Pseudomonadota</taxon>
        <taxon>Alphaproteobacteria</taxon>
        <taxon>Hyphomicrobiales</taxon>
        <taxon>Rhizobiaceae</taxon>
        <taxon>Rhizobium/Agrobacterium group</taxon>
        <taxon>Rhizobium</taxon>
    </lineage>
</organism>
<sequence length="62" mass="6970">MNEPRYSLRQETNGTWTVIDIITRLPAASDGRDLTGLEHDDARDIAEALNRDYLAGRESPLV</sequence>